<dbReference type="AlphaFoldDB" id="V5GMM1"/>
<organism evidence="1">
    <name type="scientific">Ixodes ricinus</name>
    <name type="common">Common tick</name>
    <name type="synonym">Acarus ricinus</name>
    <dbReference type="NCBI Taxonomy" id="34613"/>
    <lineage>
        <taxon>Eukaryota</taxon>
        <taxon>Metazoa</taxon>
        <taxon>Ecdysozoa</taxon>
        <taxon>Arthropoda</taxon>
        <taxon>Chelicerata</taxon>
        <taxon>Arachnida</taxon>
        <taxon>Acari</taxon>
        <taxon>Parasitiformes</taxon>
        <taxon>Ixodida</taxon>
        <taxon>Ixodoidea</taxon>
        <taxon>Ixodidae</taxon>
        <taxon>Ixodinae</taxon>
        <taxon>Ixodes</taxon>
    </lineage>
</organism>
<accession>V5GMM1</accession>
<evidence type="ECO:0000313" key="1">
    <source>
        <dbReference type="EMBL" id="JAB71580.1"/>
    </source>
</evidence>
<name>V5GMM1_IXORI</name>
<proteinExistence type="evidence at transcript level"/>
<sequence>MVAQCTTSFGNLATPLLWLNWIFGAFPVRKFAEHAAKVIRLRKNNPELRRNDILQNLIDAEYEELPSTPKTVSEQTKIMGALGTHKIRTLRFEEVVMNTTLLFLAGF</sequence>
<dbReference type="EMBL" id="GANP01012888">
    <property type="protein sequence ID" value="JAB71580.1"/>
    <property type="molecule type" value="mRNA"/>
</dbReference>
<protein>
    <submittedName>
        <fullName evidence="1">Uncharacterized protein</fullName>
    </submittedName>
</protein>
<reference evidence="1" key="1">
    <citation type="journal article" date="2015" name="Sci. Rep.">
        <title>Tissue- and time-dependent transcription in Ixodes ricinus salivary glands and midguts when blood feeding on the vertebrate host.</title>
        <authorList>
            <person name="Kotsyfakis M."/>
            <person name="Schwarz A."/>
            <person name="Erhart J."/>
            <person name="Ribeiro J.M."/>
        </authorList>
    </citation>
    <scope>NUCLEOTIDE SEQUENCE</scope>
    <source>
        <tissue evidence="1">Salivary gland and midgut</tissue>
    </source>
</reference>